<dbReference type="Gene3D" id="1.10.10.10">
    <property type="entry name" value="Winged helix-like DNA-binding domain superfamily/Winged helix DNA-binding domain"/>
    <property type="match status" value="1"/>
</dbReference>
<dbReference type="STRING" id="994573.T472_0213940"/>
<protein>
    <recommendedName>
        <fullName evidence="3">Sigma-70 family RNA polymerase sigma factor</fullName>
    </recommendedName>
</protein>
<dbReference type="InterPro" id="IPR036388">
    <property type="entry name" value="WH-like_DNA-bd_sf"/>
</dbReference>
<dbReference type="SUPFAM" id="SSF88659">
    <property type="entry name" value="Sigma3 and sigma4 domains of RNA polymerase sigma factors"/>
    <property type="match status" value="1"/>
</dbReference>
<comment type="caution">
    <text evidence="1">The sequence shown here is derived from an EMBL/GenBank/DDBJ whole genome shotgun (WGS) entry which is preliminary data.</text>
</comment>
<organism evidence="1 2">
    <name type="scientific">Youngiibacter fragilis 232.1</name>
    <dbReference type="NCBI Taxonomy" id="994573"/>
    <lineage>
        <taxon>Bacteria</taxon>
        <taxon>Bacillati</taxon>
        <taxon>Bacillota</taxon>
        <taxon>Clostridia</taxon>
        <taxon>Eubacteriales</taxon>
        <taxon>Clostridiaceae</taxon>
        <taxon>Youngiibacter</taxon>
    </lineage>
</organism>
<name>V7I289_9CLOT</name>
<proteinExistence type="predicted"/>
<reference evidence="1 2" key="1">
    <citation type="journal article" date="2014" name="Genome Announc.">
        <title>Genome Sequence of Youngiibacter fragilis, the Type Strain of the Genus Youngiibacter.</title>
        <authorList>
            <person name="Wawrik C.B."/>
            <person name="Callaghan A.V."/>
            <person name="Stamps B.W."/>
            <person name="Wawrik B."/>
        </authorList>
    </citation>
    <scope>NUCLEOTIDE SEQUENCE [LARGE SCALE GENOMIC DNA]</scope>
    <source>
        <strain evidence="1 2">232.1</strain>
    </source>
</reference>
<keyword evidence="2" id="KW-1185">Reference proteome</keyword>
<dbReference type="RefSeq" id="WP_023383344.1">
    <property type="nucleotide sequence ID" value="NZ_AXUN02000193.1"/>
</dbReference>
<dbReference type="OrthoDB" id="9816227at2"/>
<evidence type="ECO:0000313" key="2">
    <source>
        <dbReference type="Proteomes" id="UP000017747"/>
    </source>
</evidence>
<evidence type="ECO:0008006" key="3">
    <source>
        <dbReference type="Google" id="ProtNLM"/>
    </source>
</evidence>
<gene>
    <name evidence="1" type="ORF">T472_0213940</name>
</gene>
<dbReference type="Proteomes" id="UP000017747">
    <property type="component" value="Unassembled WGS sequence"/>
</dbReference>
<dbReference type="EMBL" id="AXUN02000193">
    <property type="protein sequence ID" value="ETA79993.1"/>
    <property type="molecule type" value="Genomic_DNA"/>
</dbReference>
<dbReference type="AlphaFoldDB" id="V7I289"/>
<accession>V7I289</accession>
<dbReference type="InterPro" id="IPR013324">
    <property type="entry name" value="RNA_pol_sigma_r3/r4-like"/>
</dbReference>
<dbReference type="eggNOG" id="COG1595">
    <property type="taxonomic scope" value="Bacteria"/>
</dbReference>
<sequence>MFKTFKTGGVTTTIEISEEGKVTYAVGKKKTTFDLSECDSFTYEFEATDEKCEITEEMITETEGVEPWLWLVISKGEERLEYNNNQTESRRHHSYSDQNDKFDTLMADEDALDMVLANLEKEAVRKAIQALEPQQQELVMDIYFRGLSMADVARRDGVYKSSVTKRMNRIIEQLSKKLKKF</sequence>
<evidence type="ECO:0000313" key="1">
    <source>
        <dbReference type="EMBL" id="ETA79993.1"/>
    </source>
</evidence>